<feature type="binding site" description="distal binding residue" evidence="5">
    <location>
        <position position="76"/>
    </location>
    <ligand>
        <name>heme</name>
        <dbReference type="ChEBI" id="CHEBI:30413"/>
    </ligand>
    <ligandPart>
        <name>Fe</name>
        <dbReference type="ChEBI" id="CHEBI:18248"/>
    </ligandPart>
</feature>
<evidence type="ECO:0000256" key="1">
    <source>
        <dbReference type="ARBA" id="ARBA00022448"/>
    </source>
</evidence>
<sequence>MTEQASLYDRLGGREALQTFASVVVKRAMLDDTIGHIWNHATEYSVQREINGFVDWMSEHWGGPDKYHGPDMATIHRGMGITEEYWDALFVIIDNAYEEFGLAPELVEEVDAYLRSFKPAIVGSPTLRNVAKEHPDMDVMDGIKSVGVVWPAPQQPARAAS</sequence>
<dbReference type="GO" id="GO:0020037">
    <property type="term" value="F:heme binding"/>
    <property type="evidence" value="ECO:0007669"/>
    <property type="project" value="InterPro"/>
</dbReference>
<evidence type="ECO:0000256" key="3">
    <source>
        <dbReference type="ARBA" id="ARBA00022723"/>
    </source>
</evidence>
<evidence type="ECO:0000313" key="6">
    <source>
        <dbReference type="EMBL" id="MBO1902988.1"/>
    </source>
</evidence>
<dbReference type="InterPro" id="IPR012292">
    <property type="entry name" value="Globin/Proto"/>
</dbReference>
<dbReference type="Gene3D" id="1.10.490.10">
    <property type="entry name" value="Globins"/>
    <property type="match status" value="1"/>
</dbReference>
<keyword evidence="3 5" id="KW-0479">Metal-binding</keyword>
<dbReference type="CDD" id="cd00454">
    <property type="entry name" value="TrHb1_N"/>
    <property type="match status" value="1"/>
</dbReference>
<gene>
    <name evidence="6" type="ORF">J4H92_13655</name>
</gene>
<evidence type="ECO:0000256" key="5">
    <source>
        <dbReference type="PIRSR" id="PIRSR601486-1"/>
    </source>
</evidence>
<dbReference type="InterPro" id="IPR001486">
    <property type="entry name" value="Hemoglobin_trunc"/>
</dbReference>
<evidence type="ECO:0000256" key="2">
    <source>
        <dbReference type="ARBA" id="ARBA00022617"/>
    </source>
</evidence>
<evidence type="ECO:0000256" key="4">
    <source>
        <dbReference type="ARBA" id="ARBA00023004"/>
    </source>
</evidence>
<keyword evidence="4 5" id="KW-0408">Iron</keyword>
<dbReference type="Pfam" id="PF01152">
    <property type="entry name" value="Bac_globin"/>
    <property type="match status" value="1"/>
</dbReference>
<dbReference type="InterPro" id="IPR009050">
    <property type="entry name" value="Globin-like_sf"/>
</dbReference>
<keyword evidence="1" id="KW-0813">Transport</keyword>
<comment type="caution">
    <text evidence="6">The sequence shown here is derived from an EMBL/GenBank/DDBJ whole genome shotgun (WGS) entry which is preliminary data.</text>
</comment>
<name>A0A939ML49_9MICO</name>
<dbReference type="EMBL" id="JAGDYM010000016">
    <property type="protein sequence ID" value="MBO1902988.1"/>
    <property type="molecule type" value="Genomic_DNA"/>
</dbReference>
<dbReference type="SUPFAM" id="SSF46458">
    <property type="entry name" value="Globin-like"/>
    <property type="match status" value="1"/>
</dbReference>
<dbReference type="Proteomes" id="UP000664382">
    <property type="component" value="Unassembled WGS sequence"/>
</dbReference>
<protein>
    <submittedName>
        <fullName evidence="6">Group 1 truncated hemoglobin</fullName>
    </submittedName>
</protein>
<keyword evidence="7" id="KW-1185">Reference proteome</keyword>
<organism evidence="6 7">
    <name type="scientific">Leucobacter weissii</name>
    <dbReference type="NCBI Taxonomy" id="1983706"/>
    <lineage>
        <taxon>Bacteria</taxon>
        <taxon>Bacillati</taxon>
        <taxon>Actinomycetota</taxon>
        <taxon>Actinomycetes</taxon>
        <taxon>Micrococcales</taxon>
        <taxon>Microbacteriaceae</taxon>
        <taxon>Leucobacter</taxon>
    </lineage>
</organism>
<keyword evidence="2 5" id="KW-0349">Heme</keyword>
<dbReference type="AlphaFoldDB" id="A0A939ML49"/>
<reference evidence="6" key="1">
    <citation type="submission" date="2021-03" db="EMBL/GenBank/DDBJ databases">
        <title>Leucobacter chromiisoli sp. nov., isolated from chromium-containing soil of chemical plant.</title>
        <authorList>
            <person name="Xu Z."/>
        </authorList>
    </citation>
    <scope>NUCLEOTIDE SEQUENCE</scope>
    <source>
        <strain evidence="6">S27</strain>
    </source>
</reference>
<dbReference type="RefSeq" id="WP_208098742.1">
    <property type="nucleotide sequence ID" value="NZ_JAGDYM010000016.1"/>
</dbReference>
<dbReference type="GO" id="GO:0046872">
    <property type="term" value="F:metal ion binding"/>
    <property type="evidence" value="ECO:0007669"/>
    <property type="project" value="UniProtKB-KW"/>
</dbReference>
<dbReference type="GO" id="GO:0019825">
    <property type="term" value="F:oxygen binding"/>
    <property type="evidence" value="ECO:0007669"/>
    <property type="project" value="InterPro"/>
</dbReference>
<proteinExistence type="predicted"/>
<accession>A0A939ML49</accession>
<evidence type="ECO:0000313" key="7">
    <source>
        <dbReference type="Proteomes" id="UP000664382"/>
    </source>
</evidence>